<proteinExistence type="predicted"/>
<evidence type="ECO:0000313" key="2">
    <source>
        <dbReference type="EMBL" id="MBI4132361.1"/>
    </source>
</evidence>
<dbReference type="Pfam" id="PF00534">
    <property type="entry name" value="Glycos_transf_1"/>
    <property type="match status" value="1"/>
</dbReference>
<feature type="domain" description="Glycosyl transferase family 1" evidence="1">
    <location>
        <begin position="185"/>
        <end position="347"/>
    </location>
</feature>
<dbReference type="PANTHER" id="PTHR12526">
    <property type="entry name" value="GLYCOSYLTRANSFERASE"/>
    <property type="match status" value="1"/>
</dbReference>
<accession>A0A932YVW3</accession>
<dbReference type="GO" id="GO:0016757">
    <property type="term" value="F:glycosyltransferase activity"/>
    <property type="evidence" value="ECO:0007669"/>
    <property type="project" value="InterPro"/>
</dbReference>
<dbReference type="AlphaFoldDB" id="A0A932YVW3"/>
<dbReference type="InterPro" id="IPR001296">
    <property type="entry name" value="Glyco_trans_1"/>
</dbReference>
<reference evidence="2" key="1">
    <citation type="submission" date="2020-07" db="EMBL/GenBank/DDBJ databases">
        <title>Huge and variable diversity of episymbiotic CPR bacteria and DPANN archaea in groundwater ecosystems.</title>
        <authorList>
            <person name="He C.Y."/>
            <person name="Keren R."/>
            <person name="Whittaker M."/>
            <person name="Farag I.F."/>
            <person name="Doudna J."/>
            <person name="Cate J.H.D."/>
            <person name="Banfield J.F."/>
        </authorList>
    </citation>
    <scope>NUCLEOTIDE SEQUENCE</scope>
    <source>
        <strain evidence="2">NC_groundwater_1226_Ag_S-0.1um_59_124</strain>
    </source>
</reference>
<comment type="caution">
    <text evidence="2">The sequence shown here is derived from an EMBL/GenBank/DDBJ whole genome shotgun (WGS) entry which is preliminary data.</text>
</comment>
<protein>
    <submittedName>
        <fullName evidence="2">Glycosyltransferase family 4 protein</fullName>
    </submittedName>
</protein>
<gene>
    <name evidence="2" type="ORF">HY474_01880</name>
</gene>
<evidence type="ECO:0000259" key="1">
    <source>
        <dbReference type="Pfam" id="PF00534"/>
    </source>
</evidence>
<dbReference type="CDD" id="cd03801">
    <property type="entry name" value="GT4_PimA-like"/>
    <property type="match status" value="1"/>
</dbReference>
<evidence type="ECO:0000313" key="3">
    <source>
        <dbReference type="Proteomes" id="UP000704960"/>
    </source>
</evidence>
<name>A0A932YVW3_9BACT</name>
<dbReference type="Gene3D" id="3.40.50.2000">
    <property type="entry name" value="Glycogen Phosphorylase B"/>
    <property type="match status" value="2"/>
</dbReference>
<dbReference type="SUPFAM" id="SSF53756">
    <property type="entry name" value="UDP-Glycosyltransferase/glycogen phosphorylase"/>
    <property type="match status" value="1"/>
</dbReference>
<dbReference type="EMBL" id="JACQMJ010000008">
    <property type="protein sequence ID" value="MBI4132361.1"/>
    <property type="molecule type" value="Genomic_DNA"/>
</dbReference>
<dbReference type="Proteomes" id="UP000704960">
    <property type="component" value="Unassembled WGS sequence"/>
</dbReference>
<organism evidence="2 3">
    <name type="scientific">Candidatus Sungiibacteriota bacterium</name>
    <dbReference type="NCBI Taxonomy" id="2750080"/>
    <lineage>
        <taxon>Bacteria</taxon>
        <taxon>Candidatus Sungiibacteriota</taxon>
    </lineage>
</organism>
<sequence>MTGGERVSIVYVLPRYDPDSGSHFFYLGELLAAAGRHLDIFIIIESVLRPPQNLPGRVYCQRFSWTPLRFMEIMAVMVRERLRGRTYFYTHYSLFGGLASSVVTRLFGGTAYYWNCGLPWLYRRGRLYEAAFRLVMRHTVLVTGTPRLGRQYRERYGLKPECVRILPNWISLARFRNVSDRPGLRAGLGVRADAGVVLFVHRLSRRKGIHLLPEIIARVTRGNKHVIFAIVGAGPEQESLEREVRNRGLADKVKIVGEVPQREISRYFRAADVFLMPSEEEGFPHVLLEAMAAGLPYVASDVGGVREITPPALAEYIVPVGNISELSAKILRLLAQPPHERAAMARAEQTWIARYDLSAVLPEFLKLFPPVLPKSTAAHPGPGIARPNSHG</sequence>